<dbReference type="SUPFAM" id="SSF53822">
    <property type="entry name" value="Periplasmic binding protein-like I"/>
    <property type="match status" value="1"/>
</dbReference>
<dbReference type="InterPro" id="IPR046335">
    <property type="entry name" value="LacI/GalR-like_sensor"/>
</dbReference>
<dbReference type="PANTHER" id="PTHR30146">
    <property type="entry name" value="LACI-RELATED TRANSCRIPTIONAL REPRESSOR"/>
    <property type="match status" value="1"/>
</dbReference>
<dbReference type="Proteomes" id="UP001218638">
    <property type="component" value="Chromosome"/>
</dbReference>
<keyword evidence="1" id="KW-0805">Transcription regulation</keyword>
<dbReference type="InterPro" id="IPR010982">
    <property type="entry name" value="Lambda_DNA-bd_dom_sf"/>
</dbReference>
<gene>
    <name evidence="5" type="ORF">PXH66_00600</name>
</gene>
<name>A0AAF0CP01_9BACT</name>
<keyword evidence="2 5" id="KW-0238">DNA-binding</keyword>
<dbReference type="InterPro" id="IPR028082">
    <property type="entry name" value="Peripla_BP_I"/>
</dbReference>
<proteinExistence type="predicted"/>
<dbReference type="PROSITE" id="PS50932">
    <property type="entry name" value="HTH_LACI_2"/>
    <property type="match status" value="1"/>
</dbReference>
<sequence length="348" mass="38470">MNWKRVAAASWSNLQPSLPIKKNETSDSNSRPRKATIYDLARVAGVSPGTVSRVLNNRDRVKAETREKVLSAATKLRLRPQASVRLRQIALITDPGYSDRIEGYAATVTAHLSFALSRRNIGVVIPNNPEEELSGLYLDGVIAITYNEALRQVLSRLEERTHIVYLDRFDVVATQNVVCSDHYRAGYLAAQHFIARGKQRLAFLGRDLEPFRVRLQGFRAAMEEAGIAPDDRRLSLVGSSHNSTSVLSRLVKLDADALYVPGTSYQALDCLHMLTYVMGKRIPEDIGLIGGENEGISASLNPPLTTIDESLRDLAENAAAMLDRLTSHQTVTARRVVVPVSLIERDSV</sequence>
<dbReference type="InterPro" id="IPR000843">
    <property type="entry name" value="HTH_LacI"/>
</dbReference>
<organism evidence="5 6">
    <name type="scientific">Synoicihabitans lomoniglobus</name>
    <dbReference type="NCBI Taxonomy" id="2909285"/>
    <lineage>
        <taxon>Bacteria</taxon>
        <taxon>Pseudomonadati</taxon>
        <taxon>Verrucomicrobiota</taxon>
        <taxon>Opitutia</taxon>
        <taxon>Opitutales</taxon>
        <taxon>Opitutaceae</taxon>
        <taxon>Synoicihabitans</taxon>
    </lineage>
</organism>
<evidence type="ECO:0000313" key="6">
    <source>
        <dbReference type="Proteomes" id="UP001218638"/>
    </source>
</evidence>
<dbReference type="CDD" id="cd01392">
    <property type="entry name" value="HTH_LacI"/>
    <property type="match status" value="1"/>
</dbReference>
<dbReference type="AlphaFoldDB" id="A0AAF0CP01"/>
<keyword evidence="6" id="KW-1185">Reference proteome</keyword>
<dbReference type="Gene3D" id="3.40.50.2300">
    <property type="match status" value="2"/>
</dbReference>
<dbReference type="Gene3D" id="1.10.260.40">
    <property type="entry name" value="lambda repressor-like DNA-binding domains"/>
    <property type="match status" value="1"/>
</dbReference>
<dbReference type="PRINTS" id="PR00036">
    <property type="entry name" value="HTHLACI"/>
</dbReference>
<dbReference type="SMART" id="SM00354">
    <property type="entry name" value="HTH_LACI"/>
    <property type="match status" value="1"/>
</dbReference>
<dbReference type="EMBL" id="CP119075">
    <property type="protein sequence ID" value="WED65346.1"/>
    <property type="molecule type" value="Genomic_DNA"/>
</dbReference>
<dbReference type="Pfam" id="PF00356">
    <property type="entry name" value="LacI"/>
    <property type="match status" value="1"/>
</dbReference>
<evidence type="ECO:0000313" key="5">
    <source>
        <dbReference type="EMBL" id="WED65346.1"/>
    </source>
</evidence>
<accession>A0AAF0CP01</accession>
<dbReference type="Pfam" id="PF13377">
    <property type="entry name" value="Peripla_BP_3"/>
    <property type="match status" value="1"/>
</dbReference>
<dbReference type="RefSeq" id="WP_330929293.1">
    <property type="nucleotide sequence ID" value="NZ_CP119075.1"/>
</dbReference>
<evidence type="ECO:0000256" key="1">
    <source>
        <dbReference type="ARBA" id="ARBA00023015"/>
    </source>
</evidence>
<evidence type="ECO:0000259" key="4">
    <source>
        <dbReference type="PROSITE" id="PS50932"/>
    </source>
</evidence>
<dbReference type="KEGG" id="slom:PXH66_00600"/>
<dbReference type="GO" id="GO:0000976">
    <property type="term" value="F:transcription cis-regulatory region binding"/>
    <property type="evidence" value="ECO:0007669"/>
    <property type="project" value="TreeGrafter"/>
</dbReference>
<protein>
    <submittedName>
        <fullName evidence="5">LacI family DNA-binding transcriptional regulator</fullName>
    </submittedName>
</protein>
<dbReference type="PROSITE" id="PS00356">
    <property type="entry name" value="HTH_LACI_1"/>
    <property type="match status" value="1"/>
</dbReference>
<dbReference type="GO" id="GO:0003700">
    <property type="term" value="F:DNA-binding transcription factor activity"/>
    <property type="evidence" value="ECO:0007669"/>
    <property type="project" value="TreeGrafter"/>
</dbReference>
<evidence type="ECO:0000256" key="3">
    <source>
        <dbReference type="ARBA" id="ARBA00023163"/>
    </source>
</evidence>
<evidence type="ECO:0000256" key="2">
    <source>
        <dbReference type="ARBA" id="ARBA00023125"/>
    </source>
</evidence>
<keyword evidence="3" id="KW-0804">Transcription</keyword>
<dbReference type="SUPFAM" id="SSF47413">
    <property type="entry name" value="lambda repressor-like DNA-binding domains"/>
    <property type="match status" value="1"/>
</dbReference>
<feature type="domain" description="HTH lacI-type" evidence="4">
    <location>
        <begin position="35"/>
        <end position="88"/>
    </location>
</feature>
<reference evidence="5" key="1">
    <citation type="submission" date="2023-03" db="EMBL/GenBank/DDBJ databases">
        <title>Lomoglobus Profundus gen. nov., sp. nov., a novel member of the phylum Verrucomicrobia, isolated from deep-marine sediment of South China Sea.</title>
        <authorList>
            <person name="Ahmad T."/>
            <person name="Ishaq S.E."/>
            <person name="Wang F."/>
        </authorList>
    </citation>
    <scope>NUCLEOTIDE SEQUENCE</scope>
    <source>
        <strain evidence="5">LMO-M01</strain>
    </source>
</reference>
<dbReference type="PANTHER" id="PTHR30146:SF109">
    <property type="entry name" value="HTH-TYPE TRANSCRIPTIONAL REGULATOR GALS"/>
    <property type="match status" value="1"/>
</dbReference>